<dbReference type="PANTHER" id="PTHR35519">
    <property type="entry name" value="MEMBRANE PROTEINS"/>
    <property type="match status" value="1"/>
</dbReference>
<keyword evidence="1" id="KW-0472">Membrane</keyword>
<proteinExistence type="predicted"/>
<accession>A0A517TZE6</accession>
<dbReference type="Proteomes" id="UP000317909">
    <property type="component" value="Chromosome"/>
</dbReference>
<protein>
    <recommendedName>
        <fullName evidence="4">DUF4112 domain-containing protein</fullName>
    </recommendedName>
</protein>
<feature type="transmembrane region" description="Helical" evidence="1">
    <location>
        <begin position="138"/>
        <end position="167"/>
    </location>
</feature>
<dbReference type="EMBL" id="CP036339">
    <property type="protein sequence ID" value="QDT73741.1"/>
    <property type="molecule type" value="Genomic_DNA"/>
</dbReference>
<name>A0A517TZE6_9BACT</name>
<sequence length="175" mass="19132">MSKPQNTPTSVAAERLPELAPELELLAAWMDGVFRVPFVGWRFGLDAILGLLPGVGDTASSVASLYILSAAHRYGVTRATLLRMALNVVLDTVVGALPLVGDVFDVYWKSNQRNVVILKRHMLAAQSEQGKLQRTDRWFVVLLICLLAMLMIGSIVVAAMLVTWLLAAISNFLRG</sequence>
<feature type="transmembrane region" description="Helical" evidence="1">
    <location>
        <begin position="47"/>
        <end position="68"/>
    </location>
</feature>
<keyword evidence="3" id="KW-1185">Reference proteome</keyword>
<evidence type="ECO:0000256" key="1">
    <source>
        <dbReference type="SAM" id="Phobius"/>
    </source>
</evidence>
<dbReference type="RefSeq" id="WP_145433323.1">
    <property type="nucleotide sequence ID" value="NZ_CP036339.1"/>
</dbReference>
<reference evidence="2 3" key="1">
    <citation type="submission" date="2019-02" db="EMBL/GenBank/DDBJ databases">
        <title>Deep-cultivation of Planctomycetes and their phenomic and genomic characterization uncovers novel biology.</title>
        <authorList>
            <person name="Wiegand S."/>
            <person name="Jogler M."/>
            <person name="Boedeker C."/>
            <person name="Pinto D."/>
            <person name="Vollmers J."/>
            <person name="Rivas-Marin E."/>
            <person name="Kohn T."/>
            <person name="Peeters S.H."/>
            <person name="Heuer A."/>
            <person name="Rast P."/>
            <person name="Oberbeckmann S."/>
            <person name="Bunk B."/>
            <person name="Jeske O."/>
            <person name="Meyerdierks A."/>
            <person name="Storesund J.E."/>
            <person name="Kallscheuer N."/>
            <person name="Luecker S."/>
            <person name="Lage O.M."/>
            <person name="Pohl T."/>
            <person name="Merkel B.J."/>
            <person name="Hornburger P."/>
            <person name="Mueller R.-W."/>
            <person name="Bruemmer F."/>
            <person name="Labrenz M."/>
            <person name="Spormann A.M."/>
            <person name="Op den Camp H."/>
            <person name="Overmann J."/>
            <person name="Amann R."/>
            <person name="Jetten M.S.M."/>
            <person name="Mascher T."/>
            <person name="Medema M.H."/>
            <person name="Devos D.P."/>
            <person name="Kaster A.-K."/>
            <person name="Ovreas L."/>
            <person name="Rohde M."/>
            <person name="Galperin M.Y."/>
            <person name="Jogler C."/>
        </authorList>
    </citation>
    <scope>NUCLEOTIDE SEQUENCE [LARGE SCALE GENOMIC DNA]</scope>
    <source>
        <strain evidence="2 3">I41</strain>
    </source>
</reference>
<dbReference type="PANTHER" id="PTHR35519:SF2">
    <property type="entry name" value="PH DOMAIN PROTEIN"/>
    <property type="match status" value="1"/>
</dbReference>
<keyword evidence="1" id="KW-0812">Transmembrane</keyword>
<evidence type="ECO:0000313" key="2">
    <source>
        <dbReference type="EMBL" id="QDT73741.1"/>
    </source>
</evidence>
<organism evidence="2 3">
    <name type="scientific">Lacipirellula limnantheis</name>
    <dbReference type="NCBI Taxonomy" id="2528024"/>
    <lineage>
        <taxon>Bacteria</taxon>
        <taxon>Pseudomonadati</taxon>
        <taxon>Planctomycetota</taxon>
        <taxon>Planctomycetia</taxon>
        <taxon>Pirellulales</taxon>
        <taxon>Lacipirellulaceae</taxon>
        <taxon>Lacipirellula</taxon>
    </lineage>
</organism>
<evidence type="ECO:0008006" key="4">
    <source>
        <dbReference type="Google" id="ProtNLM"/>
    </source>
</evidence>
<gene>
    <name evidence="2" type="ORF">I41_29320</name>
</gene>
<dbReference type="OrthoDB" id="513552at2"/>
<dbReference type="AlphaFoldDB" id="A0A517TZE6"/>
<dbReference type="Pfam" id="PF13430">
    <property type="entry name" value="DUF4112"/>
    <property type="match status" value="1"/>
</dbReference>
<dbReference type="InterPro" id="IPR025187">
    <property type="entry name" value="DUF4112"/>
</dbReference>
<keyword evidence="1" id="KW-1133">Transmembrane helix</keyword>
<evidence type="ECO:0000313" key="3">
    <source>
        <dbReference type="Proteomes" id="UP000317909"/>
    </source>
</evidence>
<dbReference type="KEGG" id="llh:I41_29320"/>